<keyword evidence="3" id="KW-1185">Reference proteome</keyword>
<feature type="non-terminal residue" evidence="2">
    <location>
        <position position="118"/>
    </location>
</feature>
<sequence>ANRDFPVSANATLAFGGDGNLVLSQGSLQVWSSNTSGQGVVAMVLYVTGNLVLHREKFEIVWQSFDHPTDSLVVNQILKLGTRIVSSVSPTNKSPGSFYLELQPHALVGFAQAPGTPQ</sequence>
<dbReference type="OMA" id="AGKSIFW"/>
<organism evidence="3">
    <name type="scientific">Selaginella moellendorffii</name>
    <name type="common">Spikemoss</name>
    <dbReference type="NCBI Taxonomy" id="88036"/>
    <lineage>
        <taxon>Eukaryota</taxon>
        <taxon>Viridiplantae</taxon>
        <taxon>Streptophyta</taxon>
        <taxon>Embryophyta</taxon>
        <taxon>Tracheophyta</taxon>
        <taxon>Lycopodiopsida</taxon>
        <taxon>Selaginellales</taxon>
        <taxon>Selaginellaceae</taxon>
        <taxon>Selaginella</taxon>
    </lineage>
</organism>
<dbReference type="EMBL" id="GL377667">
    <property type="protein sequence ID" value="EFJ08960.1"/>
    <property type="molecule type" value="Genomic_DNA"/>
</dbReference>
<dbReference type="InterPro" id="IPR001480">
    <property type="entry name" value="Bulb-type_lectin_dom"/>
</dbReference>
<dbReference type="PROSITE" id="PS50927">
    <property type="entry name" value="BULB_LECTIN"/>
    <property type="match status" value="1"/>
</dbReference>
<dbReference type="AlphaFoldDB" id="D8T346"/>
<feature type="non-terminal residue" evidence="2">
    <location>
        <position position="1"/>
    </location>
</feature>
<dbReference type="SUPFAM" id="SSF51110">
    <property type="entry name" value="alpha-D-mannose-specific plant lectins"/>
    <property type="match status" value="1"/>
</dbReference>
<dbReference type="HOGENOM" id="CLU_159065_0_0_1"/>
<evidence type="ECO:0000313" key="2">
    <source>
        <dbReference type="EMBL" id="EFJ08960.1"/>
    </source>
</evidence>
<feature type="domain" description="Bulb-type lectin" evidence="1">
    <location>
        <begin position="1"/>
        <end position="66"/>
    </location>
</feature>
<evidence type="ECO:0000313" key="3">
    <source>
        <dbReference type="Proteomes" id="UP000001514"/>
    </source>
</evidence>
<dbReference type="KEGG" id="smo:SELMODRAFT_72383"/>
<dbReference type="Gene3D" id="2.90.10.10">
    <property type="entry name" value="Bulb-type lectin domain"/>
    <property type="match status" value="1"/>
</dbReference>
<accession>D8T346</accession>
<proteinExistence type="predicted"/>
<protein>
    <recommendedName>
        <fullName evidence="1">Bulb-type lectin domain-containing protein</fullName>
    </recommendedName>
</protein>
<dbReference type="Gramene" id="EFJ08960">
    <property type="protein sequence ID" value="EFJ08960"/>
    <property type="gene ID" value="SELMODRAFT_72383"/>
</dbReference>
<dbReference type="CDD" id="cd00028">
    <property type="entry name" value="B_lectin"/>
    <property type="match status" value="1"/>
</dbReference>
<dbReference type="InParanoid" id="D8T346"/>
<dbReference type="Proteomes" id="UP000001514">
    <property type="component" value="Unassembled WGS sequence"/>
</dbReference>
<dbReference type="Pfam" id="PF01453">
    <property type="entry name" value="B_lectin"/>
    <property type="match status" value="1"/>
</dbReference>
<dbReference type="PANTHER" id="PTHR32444:SF247">
    <property type="entry name" value="OS01G0958200 PROTEIN"/>
    <property type="match status" value="1"/>
</dbReference>
<reference evidence="2 3" key="1">
    <citation type="journal article" date="2011" name="Science">
        <title>The Selaginella genome identifies genetic changes associated with the evolution of vascular plants.</title>
        <authorList>
            <person name="Banks J.A."/>
            <person name="Nishiyama T."/>
            <person name="Hasebe M."/>
            <person name="Bowman J.L."/>
            <person name="Gribskov M."/>
            <person name="dePamphilis C."/>
            <person name="Albert V.A."/>
            <person name="Aono N."/>
            <person name="Aoyama T."/>
            <person name="Ambrose B.A."/>
            <person name="Ashton N.W."/>
            <person name="Axtell M.J."/>
            <person name="Barker E."/>
            <person name="Barker M.S."/>
            <person name="Bennetzen J.L."/>
            <person name="Bonawitz N.D."/>
            <person name="Chapple C."/>
            <person name="Cheng C."/>
            <person name="Correa L.G."/>
            <person name="Dacre M."/>
            <person name="DeBarry J."/>
            <person name="Dreyer I."/>
            <person name="Elias M."/>
            <person name="Engstrom E.M."/>
            <person name="Estelle M."/>
            <person name="Feng L."/>
            <person name="Finet C."/>
            <person name="Floyd S.K."/>
            <person name="Frommer W.B."/>
            <person name="Fujita T."/>
            <person name="Gramzow L."/>
            <person name="Gutensohn M."/>
            <person name="Harholt J."/>
            <person name="Hattori M."/>
            <person name="Heyl A."/>
            <person name="Hirai T."/>
            <person name="Hiwatashi Y."/>
            <person name="Ishikawa M."/>
            <person name="Iwata M."/>
            <person name="Karol K.G."/>
            <person name="Koehler B."/>
            <person name="Kolukisaoglu U."/>
            <person name="Kubo M."/>
            <person name="Kurata T."/>
            <person name="Lalonde S."/>
            <person name="Li K."/>
            <person name="Li Y."/>
            <person name="Litt A."/>
            <person name="Lyons E."/>
            <person name="Manning G."/>
            <person name="Maruyama T."/>
            <person name="Michael T.P."/>
            <person name="Mikami K."/>
            <person name="Miyazaki S."/>
            <person name="Morinaga S."/>
            <person name="Murata T."/>
            <person name="Mueller-Roeber B."/>
            <person name="Nelson D.R."/>
            <person name="Obara M."/>
            <person name="Oguri Y."/>
            <person name="Olmstead R.G."/>
            <person name="Onodera N."/>
            <person name="Petersen B.L."/>
            <person name="Pils B."/>
            <person name="Prigge M."/>
            <person name="Rensing S.A."/>
            <person name="Riano-Pachon D.M."/>
            <person name="Roberts A.W."/>
            <person name="Sato Y."/>
            <person name="Scheller H.V."/>
            <person name="Schulz B."/>
            <person name="Schulz C."/>
            <person name="Shakirov E.V."/>
            <person name="Shibagaki N."/>
            <person name="Shinohara N."/>
            <person name="Shippen D.E."/>
            <person name="Soerensen I."/>
            <person name="Sotooka R."/>
            <person name="Sugimoto N."/>
            <person name="Sugita M."/>
            <person name="Sumikawa N."/>
            <person name="Tanurdzic M."/>
            <person name="Theissen G."/>
            <person name="Ulvskov P."/>
            <person name="Wakazuki S."/>
            <person name="Weng J.K."/>
            <person name="Willats W.W."/>
            <person name="Wipf D."/>
            <person name="Wolf P.G."/>
            <person name="Yang L."/>
            <person name="Zimmer A.D."/>
            <person name="Zhu Q."/>
            <person name="Mitros T."/>
            <person name="Hellsten U."/>
            <person name="Loque D."/>
            <person name="Otillar R."/>
            <person name="Salamov A."/>
            <person name="Schmutz J."/>
            <person name="Shapiro H."/>
            <person name="Lindquist E."/>
            <person name="Lucas S."/>
            <person name="Rokhsar D."/>
            <person name="Grigoriev I.V."/>
        </authorList>
    </citation>
    <scope>NUCLEOTIDE SEQUENCE [LARGE SCALE GENOMIC DNA]</scope>
</reference>
<dbReference type="InterPro" id="IPR036426">
    <property type="entry name" value="Bulb-type_lectin_dom_sf"/>
</dbReference>
<gene>
    <name evidence="2" type="ORF">SELMODRAFT_72383</name>
</gene>
<name>D8T346_SELML</name>
<dbReference type="PANTHER" id="PTHR32444">
    <property type="entry name" value="BULB-TYPE LECTIN DOMAIN-CONTAINING PROTEIN"/>
    <property type="match status" value="1"/>
</dbReference>
<evidence type="ECO:0000259" key="1">
    <source>
        <dbReference type="PROSITE" id="PS50927"/>
    </source>
</evidence>